<comment type="subcellular location">
    <subcellularLocation>
        <location evidence="9">Cytoplasm</location>
    </subcellularLocation>
</comment>
<feature type="binding site" evidence="9">
    <location>
        <position position="72"/>
    </location>
    <ligand>
        <name>ATP</name>
        <dbReference type="ChEBI" id="CHEBI:30616"/>
    </ligand>
</feature>
<name>A0A099GJT3_9RHOB</name>
<protein>
    <recommendedName>
        <fullName evidence="9">ATP-dependent dethiobiotin synthetase BioD</fullName>
        <ecNumber evidence="9">6.3.3.3</ecNumber>
    </recommendedName>
    <alternativeName>
        <fullName evidence="9">DTB synthetase</fullName>
        <shortName evidence="9">DTBS</shortName>
    </alternativeName>
    <alternativeName>
        <fullName evidence="9">Dethiobiotin synthase</fullName>
    </alternativeName>
</protein>
<feature type="binding site" evidence="9">
    <location>
        <position position="36"/>
    </location>
    <ligand>
        <name>substrate</name>
    </ligand>
</feature>
<dbReference type="Gene3D" id="3.40.50.300">
    <property type="entry name" value="P-loop containing nucleotide triphosphate hydrolases"/>
    <property type="match status" value="1"/>
</dbReference>
<dbReference type="InterPro" id="IPR027417">
    <property type="entry name" value="P-loop_NTPase"/>
</dbReference>
<reference evidence="10 11" key="2">
    <citation type="submission" date="2014-10" db="EMBL/GenBank/DDBJ databases">
        <title>Paracoccus sanguinis sp. nov., isolated from clinical specimens of New York State patients.</title>
        <authorList>
            <person name="Mingle L.A."/>
            <person name="Cole J.A."/>
            <person name="Lapierre P."/>
            <person name="Musser K.A."/>
        </authorList>
    </citation>
    <scope>NUCLEOTIDE SEQUENCE [LARGE SCALE GENOMIC DNA]</scope>
    <source>
        <strain evidence="10 11">5503</strain>
    </source>
</reference>
<dbReference type="SUPFAM" id="SSF52540">
    <property type="entry name" value="P-loop containing nucleoside triphosphate hydrolases"/>
    <property type="match status" value="1"/>
</dbReference>
<reference evidence="10 11" key="1">
    <citation type="submission" date="2014-09" db="EMBL/GenBank/DDBJ databases">
        <authorList>
            <person name="McGinnis J.M."/>
            <person name="Wolfgang W.J."/>
        </authorList>
    </citation>
    <scope>NUCLEOTIDE SEQUENCE [LARGE SCALE GENOMIC DNA]</scope>
    <source>
        <strain evidence="10 11">5503</strain>
    </source>
</reference>
<feature type="binding site" evidence="9">
    <location>
        <position position="16"/>
    </location>
    <ligand>
        <name>Mg(2+)</name>
        <dbReference type="ChEBI" id="CHEBI:18420"/>
    </ligand>
</feature>
<feature type="binding site" evidence="9">
    <location>
        <begin position="206"/>
        <end position="208"/>
    </location>
    <ligand>
        <name>ATP</name>
        <dbReference type="ChEBI" id="CHEBI:30616"/>
    </ligand>
</feature>
<comment type="pathway">
    <text evidence="9">Cofactor biosynthesis; biotin biosynthesis; biotin from 7,8-diaminononanoate: step 1/2.</text>
</comment>
<keyword evidence="4 9" id="KW-0547">Nucleotide-binding</keyword>
<evidence type="ECO:0000256" key="7">
    <source>
        <dbReference type="ARBA" id="ARBA00022842"/>
    </source>
</evidence>
<comment type="caution">
    <text evidence="9">Lacks conserved residue(s) required for the propagation of feature annotation.</text>
</comment>
<evidence type="ECO:0000256" key="2">
    <source>
        <dbReference type="ARBA" id="ARBA00022598"/>
    </source>
</evidence>
<comment type="caution">
    <text evidence="10">The sequence shown here is derived from an EMBL/GenBank/DDBJ whole genome shotgun (WGS) entry which is preliminary data.</text>
</comment>
<dbReference type="PANTHER" id="PTHR43210:SF2">
    <property type="entry name" value="ATP-DEPENDENT DETHIOBIOTIN SYNTHETASE BIOD 2"/>
    <property type="match status" value="1"/>
</dbReference>
<feature type="active site" evidence="9">
    <location>
        <position position="32"/>
    </location>
</feature>
<comment type="cofactor">
    <cofactor evidence="9">
        <name>Mg(2+)</name>
        <dbReference type="ChEBI" id="CHEBI:18420"/>
    </cofactor>
</comment>
<comment type="subunit">
    <text evidence="9">Homodimer.</text>
</comment>
<accession>A0A099GJT3</accession>
<proteinExistence type="inferred from homology"/>
<dbReference type="Proteomes" id="UP000029858">
    <property type="component" value="Unassembled WGS sequence"/>
</dbReference>
<dbReference type="PIRSF" id="PIRSF006755">
    <property type="entry name" value="DTB_synth"/>
    <property type="match status" value="1"/>
</dbReference>
<feature type="binding site" evidence="9">
    <location>
        <position position="72"/>
    </location>
    <ligand>
        <name>Mg(2+)</name>
        <dbReference type="ChEBI" id="CHEBI:18420"/>
    </ligand>
</feature>
<dbReference type="GO" id="GO:0009102">
    <property type="term" value="P:biotin biosynthetic process"/>
    <property type="evidence" value="ECO:0007669"/>
    <property type="project" value="UniProtKB-UniRule"/>
</dbReference>
<dbReference type="RefSeq" id="WP_036707717.1">
    <property type="nucleotide sequence ID" value="NZ_JRKQ01000013.1"/>
</dbReference>
<evidence type="ECO:0000256" key="3">
    <source>
        <dbReference type="ARBA" id="ARBA00022723"/>
    </source>
</evidence>
<evidence type="ECO:0000256" key="6">
    <source>
        <dbReference type="ARBA" id="ARBA00022840"/>
    </source>
</evidence>
<organism evidence="10 11">
    <name type="scientific">Paracoccus sanguinis</name>
    <dbReference type="NCBI Taxonomy" id="1545044"/>
    <lineage>
        <taxon>Bacteria</taxon>
        <taxon>Pseudomonadati</taxon>
        <taxon>Pseudomonadota</taxon>
        <taxon>Alphaproteobacteria</taxon>
        <taxon>Rhodobacterales</taxon>
        <taxon>Paracoccaceae</taxon>
        <taxon>Paracoccus</taxon>
    </lineage>
</organism>
<dbReference type="CDD" id="cd03109">
    <property type="entry name" value="DTBS"/>
    <property type="match status" value="1"/>
</dbReference>
<comment type="similarity">
    <text evidence="9">Belongs to the dethiobiotin synthetase family.</text>
</comment>
<comment type="catalytic activity">
    <reaction evidence="8">
        <text>(7R,8S)-8-amino-7-(carboxyamino)nonanoate + ATP = (4R,5S)-dethiobiotin + ADP + phosphate + H(+)</text>
        <dbReference type="Rhea" id="RHEA:63684"/>
        <dbReference type="ChEBI" id="CHEBI:15378"/>
        <dbReference type="ChEBI" id="CHEBI:30616"/>
        <dbReference type="ChEBI" id="CHEBI:43474"/>
        <dbReference type="ChEBI" id="CHEBI:149470"/>
        <dbReference type="ChEBI" id="CHEBI:149473"/>
        <dbReference type="ChEBI" id="CHEBI:456216"/>
    </reaction>
</comment>
<comment type="function">
    <text evidence="9">Catalyzes a mechanistically unusual reaction, the ATP-dependent insertion of CO2 between the N7 and N8 nitrogen atoms of 7,8-diaminopelargonic acid (DAPA, also called 7,8-diammoniononanoate) to form a ureido ring.</text>
</comment>
<dbReference type="UniPathway" id="UPA00078">
    <property type="reaction ID" value="UER00161"/>
</dbReference>
<dbReference type="HAMAP" id="MF_00336">
    <property type="entry name" value="BioD"/>
    <property type="match status" value="1"/>
</dbReference>
<keyword evidence="6 9" id="KW-0067">ATP-binding</keyword>
<dbReference type="GO" id="GO:0005524">
    <property type="term" value="F:ATP binding"/>
    <property type="evidence" value="ECO:0007669"/>
    <property type="project" value="UniProtKB-UniRule"/>
</dbReference>
<keyword evidence="7 9" id="KW-0460">Magnesium</keyword>
<evidence type="ECO:0000256" key="5">
    <source>
        <dbReference type="ARBA" id="ARBA00022756"/>
    </source>
</evidence>
<evidence type="ECO:0000256" key="1">
    <source>
        <dbReference type="ARBA" id="ARBA00022490"/>
    </source>
</evidence>
<feature type="binding site" evidence="9">
    <location>
        <begin position="122"/>
        <end position="125"/>
    </location>
    <ligand>
        <name>ATP</name>
        <dbReference type="ChEBI" id="CHEBI:30616"/>
    </ligand>
</feature>
<comment type="catalytic activity">
    <reaction evidence="9">
        <text>(7R,8S)-7,8-diammoniononanoate + CO2 + ATP = (4R,5S)-dethiobiotin + ADP + phosphate + 3 H(+)</text>
        <dbReference type="Rhea" id="RHEA:15805"/>
        <dbReference type="ChEBI" id="CHEBI:15378"/>
        <dbReference type="ChEBI" id="CHEBI:16526"/>
        <dbReference type="ChEBI" id="CHEBI:30616"/>
        <dbReference type="ChEBI" id="CHEBI:43474"/>
        <dbReference type="ChEBI" id="CHEBI:149469"/>
        <dbReference type="ChEBI" id="CHEBI:149473"/>
        <dbReference type="ChEBI" id="CHEBI:456216"/>
        <dbReference type="EC" id="6.3.3.3"/>
    </reaction>
</comment>
<keyword evidence="5 9" id="KW-0093">Biotin biosynthesis</keyword>
<dbReference type="InterPro" id="IPR004472">
    <property type="entry name" value="DTB_synth_BioD"/>
</dbReference>
<keyword evidence="1 9" id="KW-0963">Cytoplasm</keyword>
<dbReference type="AlphaFoldDB" id="A0A099GJT3"/>
<dbReference type="EC" id="6.3.3.3" evidence="9"/>
<keyword evidence="2 9" id="KW-0436">Ligase</keyword>
<feature type="binding site" evidence="9">
    <location>
        <position position="122"/>
    </location>
    <ligand>
        <name>Mg(2+)</name>
        <dbReference type="ChEBI" id="CHEBI:18420"/>
    </ligand>
</feature>
<gene>
    <name evidence="9" type="primary">bioD</name>
    <name evidence="10" type="ORF">IX56_04440</name>
</gene>
<evidence type="ECO:0000313" key="11">
    <source>
        <dbReference type="Proteomes" id="UP000029858"/>
    </source>
</evidence>
<dbReference type="GO" id="GO:0005829">
    <property type="term" value="C:cytosol"/>
    <property type="evidence" value="ECO:0007669"/>
    <property type="project" value="TreeGrafter"/>
</dbReference>
<evidence type="ECO:0000256" key="9">
    <source>
        <dbReference type="HAMAP-Rule" id="MF_00336"/>
    </source>
</evidence>
<evidence type="ECO:0000256" key="4">
    <source>
        <dbReference type="ARBA" id="ARBA00022741"/>
    </source>
</evidence>
<dbReference type="EMBL" id="JRKQ01000013">
    <property type="protein sequence ID" value="KGJ23019.1"/>
    <property type="molecule type" value="Genomic_DNA"/>
</dbReference>
<dbReference type="GO" id="GO:0000287">
    <property type="term" value="F:magnesium ion binding"/>
    <property type="evidence" value="ECO:0007669"/>
    <property type="project" value="UniProtKB-UniRule"/>
</dbReference>
<dbReference type="GO" id="GO:0004141">
    <property type="term" value="F:dethiobiotin synthase activity"/>
    <property type="evidence" value="ECO:0007669"/>
    <property type="project" value="UniProtKB-UniRule"/>
</dbReference>
<evidence type="ECO:0000256" key="8">
    <source>
        <dbReference type="ARBA" id="ARBA00047386"/>
    </source>
</evidence>
<sequence length="230" mass="23935">MARFVITGTGTDIGKTVFAAGLTGLIGARYWKPVQTGIPVSAMRKPSDVPAPFVQGSCTVHANDPANAPESDSAFVRRMTGAETLPEAVVLPDPLSPHRAAELAGVAIPDLPLPDADPLVIEGAGGVLVPITRELLSAELFARWGLPVILVATTGLGTISHTLTALESLRARGCRVHGVAFVGDDNPDNIATIGQIGQVRVLGRLPRLDPLTPESLAAAMRAGFDPQDFA</sequence>
<feature type="binding site" evidence="9">
    <location>
        <begin position="12"/>
        <end position="17"/>
    </location>
    <ligand>
        <name>ATP</name>
        <dbReference type="ChEBI" id="CHEBI:30616"/>
    </ligand>
</feature>
<dbReference type="PANTHER" id="PTHR43210">
    <property type="entry name" value="DETHIOBIOTIN SYNTHETASE"/>
    <property type="match status" value="1"/>
</dbReference>
<keyword evidence="3 9" id="KW-0479">Metal-binding</keyword>
<evidence type="ECO:0000313" key="10">
    <source>
        <dbReference type="EMBL" id="KGJ23019.1"/>
    </source>
</evidence>
<dbReference type="Pfam" id="PF13500">
    <property type="entry name" value="AAA_26"/>
    <property type="match status" value="1"/>
</dbReference>